<dbReference type="InterPro" id="IPR011050">
    <property type="entry name" value="Pectin_lyase_fold/virulence"/>
</dbReference>
<dbReference type="RefSeq" id="WP_311947736.1">
    <property type="nucleotide sequence ID" value="NZ_JAVLVU010000001.1"/>
</dbReference>
<reference evidence="3" key="1">
    <citation type="submission" date="2023-07" db="EMBL/GenBank/DDBJ databases">
        <title>Functional and genomic diversity of the sorghum phyllosphere microbiome.</title>
        <authorList>
            <person name="Shade A."/>
        </authorList>
    </citation>
    <scope>NUCLEOTIDE SEQUENCE [LARGE SCALE GENOMIC DNA]</scope>
    <source>
        <strain evidence="3">SORGH_AS_0422</strain>
    </source>
</reference>
<dbReference type="Proteomes" id="UP001258315">
    <property type="component" value="Unassembled WGS sequence"/>
</dbReference>
<accession>A0ABU3GPS3</accession>
<dbReference type="Pfam" id="PF14592">
    <property type="entry name" value="Chondroitinas_B"/>
    <property type="match status" value="1"/>
</dbReference>
<comment type="caution">
    <text evidence="2">The sequence shown here is derived from an EMBL/GenBank/DDBJ whole genome shotgun (WGS) entry which is preliminary data.</text>
</comment>
<organism evidence="2 3">
    <name type="scientific">Mucilaginibacter terrae</name>
    <dbReference type="NCBI Taxonomy" id="1955052"/>
    <lineage>
        <taxon>Bacteria</taxon>
        <taxon>Pseudomonadati</taxon>
        <taxon>Bacteroidota</taxon>
        <taxon>Sphingobacteriia</taxon>
        <taxon>Sphingobacteriales</taxon>
        <taxon>Sphingobacteriaceae</taxon>
        <taxon>Mucilaginibacter</taxon>
    </lineage>
</organism>
<name>A0ABU3GPS3_9SPHI</name>
<dbReference type="EMBL" id="JAVLVU010000001">
    <property type="protein sequence ID" value="MDT3401784.1"/>
    <property type="molecule type" value="Genomic_DNA"/>
</dbReference>
<dbReference type="SUPFAM" id="SSF51126">
    <property type="entry name" value="Pectin lyase-like"/>
    <property type="match status" value="1"/>
</dbReference>
<keyword evidence="1" id="KW-0732">Signal</keyword>
<feature type="chain" id="PRO_5046393057" evidence="1">
    <location>
        <begin position="20"/>
        <end position="390"/>
    </location>
</feature>
<keyword evidence="2" id="KW-0456">Lyase</keyword>
<evidence type="ECO:0000313" key="3">
    <source>
        <dbReference type="Proteomes" id="UP001258315"/>
    </source>
</evidence>
<evidence type="ECO:0000313" key="2">
    <source>
        <dbReference type="EMBL" id="MDT3401784.1"/>
    </source>
</evidence>
<dbReference type="InterPro" id="IPR012334">
    <property type="entry name" value="Pectin_lyas_fold"/>
</dbReference>
<proteinExistence type="predicted"/>
<protein>
    <submittedName>
        <fullName evidence="2">Poly(Beta-D-mannuronate) lyase</fullName>
        <ecNumber evidence="2">4.2.2.3</ecNumber>
    </submittedName>
</protein>
<dbReference type="Gene3D" id="2.160.20.10">
    <property type="entry name" value="Single-stranded right-handed beta-helix, Pectin lyase-like"/>
    <property type="match status" value="1"/>
</dbReference>
<keyword evidence="3" id="KW-1185">Reference proteome</keyword>
<feature type="signal peptide" evidence="1">
    <location>
        <begin position="1"/>
        <end position="19"/>
    </location>
</feature>
<dbReference type="InterPro" id="IPR006626">
    <property type="entry name" value="PbH1"/>
</dbReference>
<dbReference type="SMART" id="SM00710">
    <property type="entry name" value="PbH1"/>
    <property type="match status" value="5"/>
</dbReference>
<dbReference type="EC" id="4.2.2.3" evidence="2"/>
<sequence length="390" mass="42746">MKKLLCIATMLLVAGICYAEKYTVKSAEDFKIAASKVAPGDEIIIADGTYTNWAVTISKNGTAEKPIVIKAANLERAVFTGVATQPMFKVTGSYVTIRALNFKECVIDKAEGKNGILIQLDNTKHSVISDCIFEKNYAKVQFMQLIIISGNGEHNEVSNCSFTSNANVMDIQVRVAKEDCPQYTLIRNNKFTNKDKVTWNNVNGGECVQVGQDPVLLGKIAANTTVRNNRFINCNAEPEVVSNKSSSNKYIGNYFENCDGELVMRGGHDCLVDSNEFKGGLGGVRVCGTGHTITHNTISDVKTGIRLYYGMASGKNEIGFYIAASNCTITNNTINNVQTGILVGDNKNEDWAGKFDTKRYSSRVLQDIAPTNNTIKDNNFKNTVQTVVYQ</sequence>
<dbReference type="GO" id="GO:0045135">
    <property type="term" value="F:poly(beta-D-mannuronate) lyase activity"/>
    <property type="evidence" value="ECO:0007669"/>
    <property type="project" value="UniProtKB-EC"/>
</dbReference>
<dbReference type="InterPro" id="IPR039513">
    <property type="entry name" value="PL-6"/>
</dbReference>
<gene>
    <name evidence="2" type="ORF">QE417_000856</name>
</gene>
<evidence type="ECO:0000256" key="1">
    <source>
        <dbReference type="SAM" id="SignalP"/>
    </source>
</evidence>